<proteinExistence type="predicted"/>
<dbReference type="EMBL" id="FOTF01000021">
    <property type="protein sequence ID" value="SFL47191.1"/>
    <property type="molecule type" value="Genomic_DNA"/>
</dbReference>
<sequence length="116" mass="13039">MNDFLPDAVIKGLQDARRASISRGNRLCVHDGDDIMRIRRFWADGMALDADAGDLLRGRVDIYDGMRHLYQALIVGSRVEGEECIFDFKWLHAVTDNPPVDFVRADDAPAGLLPRL</sequence>
<accession>A0A1I4I012</accession>
<name>A0A1I4I012_9RHOB</name>
<organism evidence="1 2">
    <name type="scientific">Loktanella salsilacus</name>
    <dbReference type="NCBI Taxonomy" id="195913"/>
    <lineage>
        <taxon>Bacteria</taxon>
        <taxon>Pseudomonadati</taxon>
        <taxon>Pseudomonadota</taxon>
        <taxon>Alphaproteobacteria</taxon>
        <taxon>Rhodobacterales</taxon>
        <taxon>Roseobacteraceae</taxon>
        <taxon>Loktanella</taxon>
    </lineage>
</organism>
<dbReference type="Proteomes" id="UP000199550">
    <property type="component" value="Unassembled WGS sequence"/>
</dbReference>
<dbReference type="STRING" id="195913.SAMN04488004_1218"/>
<dbReference type="AlphaFoldDB" id="A0A1I4I012"/>
<keyword evidence="2" id="KW-1185">Reference proteome</keyword>
<dbReference type="OrthoDB" id="7658488at2"/>
<evidence type="ECO:0000313" key="2">
    <source>
        <dbReference type="Proteomes" id="UP000199550"/>
    </source>
</evidence>
<reference evidence="1 2" key="1">
    <citation type="submission" date="2016-10" db="EMBL/GenBank/DDBJ databases">
        <authorList>
            <person name="de Groot N.N."/>
        </authorList>
    </citation>
    <scope>NUCLEOTIDE SEQUENCE [LARGE SCALE GENOMIC DNA]</scope>
    <source>
        <strain evidence="1 2">DSM 16199</strain>
    </source>
</reference>
<gene>
    <name evidence="1" type="ORF">SAMN04488004_1218</name>
</gene>
<dbReference type="RefSeq" id="WP_090190979.1">
    <property type="nucleotide sequence ID" value="NZ_CAXYBM010000013.1"/>
</dbReference>
<dbReference type="GeneID" id="97890110"/>
<evidence type="ECO:0000313" key="1">
    <source>
        <dbReference type="EMBL" id="SFL47191.1"/>
    </source>
</evidence>
<protein>
    <submittedName>
        <fullName evidence="1">Uncharacterized protein</fullName>
    </submittedName>
</protein>